<reference evidence="1 2" key="1">
    <citation type="submission" date="2023-11" db="EMBL/GenBank/DDBJ databases">
        <title>Draft genome sequence of Microbacterium arthrosphaerae JCM 30492.</title>
        <authorList>
            <person name="Zhang G."/>
            <person name="Ding Y."/>
        </authorList>
    </citation>
    <scope>NUCLEOTIDE SEQUENCE [LARGE SCALE GENOMIC DNA]</scope>
    <source>
        <strain evidence="1 2">JCM 30492</strain>
    </source>
</reference>
<name>A0ABU4H8J9_9MICO</name>
<dbReference type="Pfam" id="PF26099">
    <property type="entry name" value="DUF8034"/>
    <property type="match status" value="1"/>
</dbReference>
<accession>A0ABU4H8J9</accession>
<proteinExistence type="predicted"/>
<keyword evidence="2" id="KW-1185">Reference proteome</keyword>
<dbReference type="Proteomes" id="UP001283109">
    <property type="component" value="Unassembled WGS sequence"/>
</dbReference>
<dbReference type="InterPro" id="IPR058347">
    <property type="entry name" value="DUF8034"/>
</dbReference>
<evidence type="ECO:0000313" key="1">
    <source>
        <dbReference type="EMBL" id="MDW4574219.1"/>
    </source>
</evidence>
<organism evidence="1 2">
    <name type="scientific">Microbacterium arthrosphaerae</name>
    <dbReference type="NCBI Taxonomy" id="792652"/>
    <lineage>
        <taxon>Bacteria</taxon>
        <taxon>Bacillati</taxon>
        <taxon>Actinomycetota</taxon>
        <taxon>Actinomycetes</taxon>
        <taxon>Micrococcales</taxon>
        <taxon>Microbacteriaceae</taxon>
        <taxon>Microbacterium</taxon>
    </lineage>
</organism>
<dbReference type="RefSeq" id="WP_318354711.1">
    <property type="nucleotide sequence ID" value="NZ_JAWQEV010000005.1"/>
</dbReference>
<comment type="caution">
    <text evidence="1">The sequence shown here is derived from an EMBL/GenBank/DDBJ whole genome shotgun (WGS) entry which is preliminary data.</text>
</comment>
<evidence type="ECO:0000313" key="2">
    <source>
        <dbReference type="Proteomes" id="UP001283109"/>
    </source>
</evidence>
<evidence type="ECO:0008006" key="3">
    <source>
        <dbReference type="Google" id="ProtNLM"/>
    </source>
</evidence>
<sequence length="646" mass="70519">MPEPRILTTPLREVPAWAVLERRLFDEIETAWRAFSDQYCEPDGRIRGAGGFDSRDGVDDLYEPFFNWPAFYSLGGSDEILDRAKHHWEGVTRQLTEAGMLTDEYENGYDWFHQGESLLFFYGLCAADPADEAFAERARRFAELYTDPAHGNWDPERNIIRAPHTGARGPLPGLGPEWQAYSAGQGEMRPYGLPLEYVPGVEHWEDLEDPAGAEAMGRAMQLLAAGDVPVNLAATSLAANRWLYDGDAASAQWVTRYVDGWRERAAANGGLLPDNVAPDGTVGGLHEGRWHGGHYGWTWPHGLHSVGMSTLIGGLNAALVSGDDGALDLTRTMLDTVMEQGVVASVAETPFSLRGGAMARLGADADKPMLLVPYRFGRHGWFDYGPVPMELPTWLWWWTRDPADRARLRRAVDGLPGTDEPVKPFRDKVEAGHEAPWLAFLEGELDDYPVRALSMALGQVARRLAVMQTEVLDPATVHLHFWQRVNPVVTEVLGQLITGTPQVLYNGGLPFAAVAYEDADRRRPGLPPDVAALVTGLDGDRIELELVNLSSTGVRRVRVRPSRFGQQRLAAVVSSGERDGDWPGRSTAYVSAAGSPVTETAHLDAADVLVELPPSHRATLTLITAPAAGRPRHVGAAADASIGAAG</sequence>
<protein>
    <recommendedName>
        <fullName evidence="3">Linalool dehydratase/isomerase domain-containing protein</fullName>
    </recommendedName>
</protein>
<gene>
    <name evidence="1" type="ORF">R8Z58_15670</name>
</gene>
<dbReference type="EMBL" id="JAWQEV010000005">
    <property type="protein sequence ID" value="MDW4574219.1"/>
    <property type="molecule type" value="Genomic_DNA"/>
</dbReference>